<protein>
    <submittedName>
        <fullName evidence="6">Lr21</fullName>
    </submittedName>
</protein>
<organism evidence="6">
    <name type="scientific">Brachypodium distachyon</name>
    <name type="common">Purple false brome</name>
    <name type="synonym">Trachynia distachya</name>
    <dbReference type="NCBI Taxonomy" id="15368"/>
    <lineage>
        <taxon>Eukaryota</taxon>
        <taxon>Viridiplantae</taxon>
        <taxon>Streptophyta</taxon>
        <taxon>Embryophyta</taxon>
        <taxon>Tracheophyta</taxon>
        <taxon>Spermatophyta</taxon>
        <taxon>Magnoliopsida</taxon>
        <taxon>Liliopsida</taxon>
        <taxon>Poales</taxon>
        <taxon>Poaceae</taxon>
        <taxon>BOP clade</taxon>
        <taxon>Pooideae</taxon>
        <taxon>Stipodae</taxon>
        <taxon>Brachypodieae</taxon>
        <taxon>Brachypodium</taxon>
    </lineage>
</organism>
<evidence type="ECO:0000256" key="2">
    <source>
        <dbReference type="SAM" id="MobiDB-lite"/>
    </source>
</evidence>
<dbReference type="Gene3D" id="3.80.10.10">
    <property type="entry name" value="Ribonuclease Inhibitor"/>
    <property type="match status" value="2"/>
</dbReference>
<dbReference type="InterPro" id="IPR027417">
    <property type="entry name" value="P-loop_NTPase"/>
</dbReference>
<name>C3SA98_BRADI</name>
<dbReference type="PANTHER" id="PTHR23155:SF1058">
    <property type="entry name" value="OS11G0668100 PROTEIN"/>
    <property type="match status" value="1"/>
</dbReference>
<feature type="domain" description="R13L1/DRL21-like LRR repeat region" evidence="5">
    <location>
        <begin position="1368"/>
        <end position="1497"/>
    </location>
</feature>
<sequence length="1541" mass="174754">MCPLHDPFEPLWSSLFLHHLSILLIPNEEHALDSILPAISRWNLKKRIEKVESTVSEVKKSPLLDVAGKTLPEDIVNHNRSKIRTSSKRKGLGRLTLQFARYIRDYIKYDMKGKNSFDVIWCIHASETFNVDDIFDEMFKDITQVEHSDSEDLPGKNKDSEDPPVKKKDSGKLKRKLKKALTGKCFLFILDDFWVENRNDEELLELVSPLNAGRKGSKILVTARTEKPCLALGDYHPTEMPDLDEEQYFEMFMHHALGGTDVSQEQFIPAGRDIAKKLHRSPIAAVTVGGRLGITPDVKSWERAARLDVLNNTRGALWWSYQHLDADIRRCFEYCIIFPRRYQLKMDELIDLWTAQGFVKTTASEDMTCAALSYLETVTGNDCFRIENGNRWGGSEGRITAYVPQDVRHLFVENYDGVLIADMILELENLRTLVFHSVGSHTLVEQSVIESIFKRLRKLRVLSVGFSKYYNSPTQEPRRPIAIQMMPRFRVTEEKGYEVKQLRRLNKLRYHLDISGLENVKSEEYAHEANLAAKEHLMQLSLDWGPGTRCSPEVEAKILEGLCPPERLVTLDIMGYRGSAYPNWMVYDKNGGRRWKHLQTLEFDNCSQRGPAPQLVKTFPALRVLSFIECSWDALPGNMDELTYLEQLCIYGCMNIKELPTLPRSLKGFTLGACNNEFMMSCQTQGHPNFQKIEHVPTKQLPRSSNAPWPTSDGPASPTAEDGGGRRESSGPVLSLAIPRRPSPEASTQHSMDTDWEIAAAGLSITVLGWLLTPIIGLLRSKILSYLGFDASQKLQELEIHIIPALNKTLQEVEEQWMLREAKNETSNVITLNKMDDILRHARDEAEDILDLVNYHWIERKVVGDGSGWRQRLCGALGTCTARCNRSCLKVAHIIRSGSAQLLQWVQKWSLCWFLRRPGDILSGSAAPSHRNTSDEDYFCSFDLFKNCCRSILYWLGHAMGVACFYRDWSYDVIGITISQDNATGVDSVLPAISRRNLKKRIERVEIAVSEVKKSHLLDAASKGVPNDIVNMSRRKIRSSSCKVFGREALLNEIMAKMLRETPQGDAPSSSSSKCYSVIGIYGVAGSGKTTLTRHILDHVKTTITMRHELLSPLNVGMKGSKILVTARREDAVRVLGAGQPIAISDLDEEQYFRMFMHYALDGTGIHDEEFIPFGRKIAKKLHRSPIAAVMVAGQLRGKYNVNFWRTTAGLDVLNGTTGALWWSYMQLDVDIRRCFEYCNMCPRRCKLRRNKLVHLWIAQGFVKTTCAAENMEDVAECYLQELVSCSFLQPSVYNTDWFTIHDLLHDLAKKVLDFEENLKVVCPSADLINLRHVFCGSELKFPNIGSLISLQTLPGFTARNKKGYEVQQLKDLNKLNGKLYINGLGNVKSKEEALEANLPAKERLTFLSLSWGDGDGDPRCSPEVEAEVLEGLCPPVGLEKLRIWNYGGSRYPNWMVGKQNGGPKDLQELFFYEWSQLAPAPDLEAFIHLRSLRLFHCSWEALPGNMERLLSLKRLDIYNCLNIRSLPILPQSAKPTLPTI</sequence>
<dbReference type="InterPro" id="IPR056789">
    <property type="entry name" value="LRR_R13L1-DRL21"/>
</dbReference>
<evidence type="ECO:0000259" key="5">
    <source>
        <dbReference type="Pfam" id="PF25019"/>
    </source>
</evidence>
<dbReference type="InterPro" id="IPR002182">
    <property type="entry name" value="NB-ARC"/>
</dbReference>
<accession>C3SA98</accession>
<proteinExistence type="predicted"/>
<feature type="region of interest" description="Disordered" evidence="2">
    <location>
        <begin position="146"/>
        <end position="171"/>
    </location>
</feature>
<dbReference type="InterPro" id="IPR036388">
    <property type="entry name" value="WH-like_DNA-bd_sf"/>
</dbReference>
<feature type="domain" description="R13L1/DRL21-like LRR repeat region" evidence="5">
    <location>
        <begin position="500"/>
        <end position="629"/>
    </location>
</feature>
<feature type="domain" description="Disease resistance protein winged helix" evidence="4">
    <location>
        <begin position="1243"/>
        <end position="1309"/>
    </location>
</feature>
<feature type="domain" description="Disease resistance protein winged helix" evidence="4">
    <location>
        <begin position="337"/>
        <end position="379"/>
    </location>
</feature>
<dbReference type="InterPro" id="IPR058922">
    <property type="entry name" value="WHD_DRP"/>
</dbReference>
<feature type="region of interest" description="Disordered" evidence="2">
    <location>
        <begin position="700"/>
        <end position="751"/>
    </location>
</feature>
<dbReference type="EMBL" id="EU730899">
    <property type="protein sequence ID" value="ACF22732.1"/>
    <property type="molecule type" value="Genomic_DNA"/>
</dbReference>
<feature type="domain" description="NB-ARC" evidence="3">
    <location>
        <begin position="110"/>
        <end position="256"/>
    </location>
</feature>
<evidence type="ECO:0000259" key="4">
    <source>
        <dbReference type="Pfam" id="PF23559"/>
    </source>
</evidence>
<dbReference type="Pfam" id="PF00931">
    <property type="entry name" value="NB-ARC"/>
    <property type="match status" value="1"/>
</dbReference>
<reference evidence="6" key="1">
    <citation type="journal article" date="2009" name="Plant Mol. Biol.">
        <title>Structural characterization of Brachypodium genome and its syntenic relationship with rice and wheat.</title>
        <authorList>
            <person name="Huo N."/>
            <person name="Vogel J.P."/>
            <person name="Lazo G.R."/>
            <person name="You F.M."/>
            <person name="Ma Y."/>
            <person name="McMahon S."/>
            <person name="Dvorak J."/>
            <person name="Anderson O.D."/>
            <person name="Luo M.C."/>
            <person name="Gu Y.Q."/>
        </authorList>
    </citation>
    <scope>NUCLEOTIDE SEQUENCE</scope>
</reference>
<keyword evidence="1" id="KW-0611">Plant defense</keyword>
<dbReference type="SMR" id="C3SA98"/>
<dbReference type="PANTHER" id="PTHR23155">
    <property type="entry name" value="DISEASE RESISTANCE PROTEIN RP"/>
    <property type="match status" value="1"/>
</dbReference>
<evidence type="ECO:0000256" key="1">
    <source>
        <dbReference type="ARBA" id="ARBA00022821"/>
    </source>
</evidence>
<dbReference type="SUPFAM" id="SSF52058">
    <property type="entry name" value="L domain-like"/>
    <property type="match status" value="2"/>
</dbReference>
<dbReference type="Pfam" id="PF23559">
    <property type="entry name" value="WHD_DRP"/>
    <property type="match status" value="2"/>
</dbReference>
<dbReference type="Pfam" id="PF25019">
    <property type="entry name" value="LRR_R13L1-DRL21"/>
    <property type="match status" value="2"/>
</dbReference>
<dbReference type="InterPro" id="IPR044974">
    <property type="entry name" value="Disease_R_plants"/>
</dbReference>
<dbReference type="InterPro" id="IPR032675">
    <property type="entry name" value="LRR_dom_sf"/>
</dbReference>
<evidence type="ECO:0000313" key="6">
    <source>
        <dbReference type="EMBL" id="ACF22732.1"/>
    </source>
</evidence>
<dbReference type="GO" id="GO:0043531">
    <property type="term" value="F:ADP binding"/>
    <property type="evidence" value="ECO:0007669"/>
    <property type="project" value="InterPro"/>
</dbReference>
<dbReference type="Gene3D" id="1.10.10.10">
    <property type="entry name" value="Winged helix-like DNA-binding domain superfamily/Winged helix DNA-binding domain"/>
    <property type="match status" value="2"/>
</dbReference>
<dbReference type="SUPFAM" id="SSF52540">
    <property type="entry name" value="P-loop containing nucleoside triphosphate hydrolases"/>
    <property type="match status" value="2"/>
</dbReference>
<dbReference type="GO" id="GO:0006952">
    <property type="term" value="P:defense response"/>
    <property type="evidence" value="ECO:0007669"/>
    <property type="project" value="UniProtKB-KW"/>
</dbReference>
<dbReference type="PRINTS" id="PR00364">
    <property type="entry name" value="DISEASERSIST"/>
</dbReference>
<evidence type="ECO:0000259" key="3">
    <source>
        <dbReference type="Pfam" id="PF00931"/>
    </source>
</evidence>
<dbReference type="Gene3D" id="3.40.50.300">
    <property type="entry name" value="P-loop containing nucleotide triphosphate hydrolases"/>
    <property type="match status" value="2"/>
</dbReference>